<dbReference type="Pfam" id="PF12833">
    <property type="entry name" value="HTH_18"/>
    <property type="match status" value="1"/>
</dbReference>
<evidence type="ECO:0000313" key="5">
    <source>
        <dbReference type="EMBL" id="MFO3667753.1"/>
    </source>
</evidence>
<keyword evidence="1" id="KW-0805">Transcription regulation</keyword>
<reference evidence="5 6" key="1">
    <citation type="journal article" date="2025" name="Anaerobe">
        <title>Description of Anaerococcus kampingiae sp. nov., Anaerococcus groningensis sp. nov., Anaerococcus martiniensis sp. nov., and Anaerococcus cruorum sp. nov., isolated from human clinical specimens.</title>
        <authorList>
            <person name="Boiten K.E."/>
            <person name="Meijer J."/>
            <person name="van Wezel E.M."/>
            <person name="Veloo A.C.M."/>
        </authorList>
    </citation>
    <scope>NUCLEOTIDE SEQUENCE [LARGE SCALE GENOMIC DNA]</scope>
    <source>
        <strain evidence="5 6">ENR0874</strain>
    </source>
</reference>
<keyword evidence="3" id="KW-0804">Transcription</keyword>
<keyword evidence="2" id="KW-0238">DNA-binding</keyword>
<dbReference type="InterPro" id="IPR018062">
    <property type="entry name" value="HTH_AraC-typ_CS"/>
</dbReference>
<dbReference type="EMBL" id="JBGMEF010000033">
    <property type="protein sequence ID" value="MFO3667753.1"/>
    <property type="molecule type" value="Genomic_DNA"/>
</dbReference>
<dbReference type="PANTHER" id="PTHR43280">
    <property type="entry name" value="ARAC-FAMILY TRANSCRIPTIONAL REGULATOR"/>
    <property type="match status" value="1"/>
</dbReference>
<sequence length="230" mass="27036">MKRYEIEKINKQRDDFLKAVKESDLDYIKEFFPQVKLIFTGEKLGIRGRVAKDPLRSLKNITLSYNTLYFVSALSGGMDPLIGHYMAEKYAIMIEYTDNEEDLWKIHEEMLNRYASRENRLHNKGLDTLSRKINAYIDNNFMEDINNDSLASHFNISKEHMMRTYKKETGDTINNYIVAKRIKEAKDLLLLSDLSMTEIAFRVGFKNSQYFSNSFKKNTGFSPKDYRKSK</sequence>
<evidence type="ECO:0000313" key="6">
    <source>
        <dbReference type="Proteomes" id="UP001637994"/>
    </source>
</evidence>
<feature type="domain" description="HTH araC/xylS-type" evidence="4">
    <location>
        <begin position="131"/>
        <end position="229"/>
    </location>
</feature>
<dbReference type="SMART" id="SM00342">
    <property type="entry name" value="HTH_ARAC"/>
    <property type="match status" value="1"/>
</dbReference>
<dbReference type="Proteomes" id="UP001637994">
    <property type="component" value="Unassembled WGS sequence"/>
</dbReference>
<dbReference type="RefSeq" id="WP_265213112.1">
    <property type="nucleotide sequence ID" value="NZ_JBGMEF010000033.1"/>
</dbReference>
<dbReference type="PROSITE" id="PS01124">
    <property type="entry name" value="HTH_ARAC_FAMILY_2"/>
    <property type="match status" value="1"/>
</dbReference>
<organism evidence="5 6">
    <name type="scientific">Anaerococcus kampingae</name>
    <dbReference type="NCBI Taxonomy" id="3115614"/>
    <lineage>
        <taxon>Bacteria</taxon>
        <taxon>Bacillati</taxon>
        <taxon>Bacillota</taxon>
        <taxon>Tissierellia</taxon>
        <taxon>Tissierellales</taxon>
        <taxon>Peptoniphilaceae</taxon>
        <taxon>Anaerococcus</taxon>
    </lineage>
</organism>
<accession>A0ABW9MFT3</accession>
<gene>
    <name evidence="5" type="ORF">ACCQ42_08225</name>
</gene>
<dbReference type="PRINTS" id="PR00032">
    <property type="entry name" value="HTHARAC"/>
</dbReference>
<dbReference type="PROSITE" id="PS00041">
    <property type="entry name" value="HTH_ARAC_FAMILY_1"/>
    <property type="match status" value="1"/>
</dbReference>
<keyword evidence="6" id="KW-1185">Reference proteome</keyword>
<dbReference type="InterPro" id="IPR020449">
    <property type="entry name" value="Tscrpt_reg_AraC-type_HTH"/>
</dbReference>
<dbReference type="InterPro" id="IPR018060">
    <property type="entry name" value="HTH_AraC"/>
</dbReference>
<evidence type="ECO:0000256" key="1">
    <source>
        <dbReference type="ARBA" id="ARBA00023015"/>
    </source>
</evidence>
<evidence type="ECO:0000259" key="4">
    <source>
        <dbReference type="PROSITE" id="PS01124"/>
    </source>
</evidence>
<dbReference type="InterPro" id="IPR009057">
    <property type="entry name" value="Homeodomain-like_sf"/>
</dbReference>
<evidence type="ECO:0000256" key="3">
    <source>
        <dbReference type="ARBA" id="ARBA00023163"/>
    </source>
</evidence>
<protein>
    <submittedName>
        <fullName evidence="5">Helix-turn-helix domain-containing protein</fullName>
    </submittedName>
</protein>
<comment type="caution">
    <text evidence="5">The sequence shown here is derived from an EMBL/GenBank/DDBJ whole genome shotgun (WGS) entry which is preliminary data.</text>
</comment>
<dbReference type="Gene3D" id="1.10.10.60">
    <property type="entry name" value="Homeodomain-like"/>
    <property type="match status" value="2"/>
</dbReference>
<proteinExistence type="predicted"/>
<dbReference type="SUPFAM" id="SSF46689">
    <property type="entry name" value="Homeodomain-like"/>
    <property type="match status" value="2"/>
</dbReference>
<name>A0ABW9MFT3_9FIRM</name>
<dbReference type="PANTHER" id="PTHR43280:SF28">
    <property type="entry name" value="HTH-TYPE TRANSCRIPTIONAL ACTIVATOR RHAS"/>
    <property type="match status" value="1"/>
</dbReference>
<evidence type="ECO:0000256" key="2">
    <source>
        <dbReference type="ARBA" id="ARBA00023125"/>
    </source>
</evidence>